<dbReference type="PANTHER" id="PTHR12203:SF35">
    <property type="entry name" value="PROTEIN O-GLUCOSYLTRANSFERASE 1"/>
    <property type="match status" value="1"/>
</dbReference>
<dbReference type="Pfam" id="PF05686">
    <property type="entry name" value="Glyco_transf_90"/>
    <property type="match status" value="1"/>
</dbReference>
<evidence type="ECO:0000256" key="1">
    <source>
        <dbReference type="ARBA" id="ARBA00022679"/>
    </source>
</evidence>
<protein>
    <submittedName>
        <fullName evidence="3">Lipopolysaccharide A protein</fullName>
    </submittedName>
</protein>
<dbReference type="Proteomes" id="UP000256424">
    <property type="component" value="Unassembled WGS sequence"/>
</dbReference>
<dbReference type="SMART" id="SM00672">
    <property type="entry name" value="CAP10"/>
    <property type="match status" value="1"/>
</dbReference>
<name>A0A3D8J6V5_9HELI</name>
<dbReference type="EMBL" id="NXLW01000003">
    <property type="protein sequence ID" value="RDU73178.1"/>
    <property type="molecule type" value="Genomic_DNA"/>
</dbReference>
<evidence type="ECO:0000259" key="2">
    <source>
        <dbReference type="SMART" id="SM00672"/>
    </source>
</evidence>
<evidence type="ECO:0000313" key="3">
    <source>
        <dbReference type="EMBL" id="RDU73178.1"/>
    </source>
</evidence>
<dbReference type="InterPro" id="IPR006598">
    <property type="entry name" value="CAP10"/>
</dbReference>
<dbReference type="OrthoDB" id="767964at2"/>
<keyword evidence="1" id="KW-0808">Transferase</keyword>
<dbReference type="GO" id="GO:0016740">
    <property type="term" value="F:transferase activity"/>
    <property type="evidence" value="ECO:0007669"/>
    <property type="project" value="UniProtKB-KW"/>
</dbReference>
<reference evidence="3 4" key="1">
    <citation type="submission" date="2018-04" db="EMBL/GenBank/DDBJ databases">
        <title>Novel Campyloabacter and Helicobacter Species and Strains.</title>
        <authorList>
            <person name="Mannion A.J."/>
            <person name="Shen Z."/>
            <person name="Fox J.G."/>
        </authorList>
    </citation>
    <scope>NUCLEOTIDE SEQUENCE [LARGE SCALE GENOMIC DNA]</scope>
    <source>
        <strain evidence="3 4">MIT 97-5075</strain>
    </source>
</reference>
<feature type="domain" description="Glycosyl transferase CAP10" evidence="2">
    <location>
        <begin position="8"/>
        <end position="209"/>
    </location>
</feature>
<sequence>MDFKDKKDMLLFRGAVYQKHRIRFFHKYFFHPQCDIGHVGRVDPTMTASHVTQMLDSEMKLAYPDQAFIADTKNITNANSQYTHSLQNLHELWRKPKLPIAAHLPYKFLLSLEGYDVASNLKWILSSNSLCIMPKPEMETWFMESSLKADVHYVAIDNTYSDLIEKMEYYRRNTDEAQEIIHNAHKFCEQFFDAKLEAAINLLVLRKYFYLSSQLDISKEEQELFTV</sequence>
<organism evidence="3 4">
    <name type="scientific">Helicobacter aurati</name>
    <dbReference type="NCBI Taxonomy" id="137778"/>
    <lineage>
        <taxon>Bacteria</taxon>
        <taxon>Pseudomonadati</taxon>
        <taxon>Campylobacterota</taxon>
        <taxon>Epsilonproteobacteria</taxon>
        <taxon>Campylobacterales</taxon>
        <taxon>Helicobacteraceae</taxon>
        <taxon>Helicobacter</taxon>
    </lineage>
</organism>
<dbReference type="AlphaFoldDB" id="A0A3D8J6V5"/>
<dbReference type="InterPro" id="IPR051091">
    <property type="entry name" value="O-Glucosyltr/Glycosyltrsf_90"/>
</dbReference>
<gene>
    <name evidence="3" type="ORF">CQA66_02175</name>
</gene>
<proteinExistence type="predicted"/>
<keyword evidence="4" id="KW-1185">Reference proteome</keyword>
<accession>A0A3D8J6V5</accession>
<dbReference type="PANTHER" id="PTHR12203">
    <property type="entry name" value="KDEL LYS-ASP-GLU-LEU CONTAINING - RELATED"/>
    <property type="match status" value="1"/>
</dbReference>
<evidence type="ECO:0000313" key="4">
    <source>
        <dbReference type="Proteomes" id="UP000256424"/>
    </source>
</evidence>
<comment type="caution">
    <text evidence="3">The sequence shown here is derived from an EMBL/GenBank/DDBJ whole genome shotgun (WGS) entry which is preliminary data.</text>
</comment>